<evidence type="ECO:0000256" key="1">
    <source>
        <dbReference type="SAM" id="MobiDB-lite"/>
    </source>
</evidence>
<evidence type="ECO:0000313" key="2">
    <source>
        <dbReference type="EMBL" id="JAC68999.1"/>
    </source>
</evidence>
<proteinExistence type="predicted"/>
<dbReference type="EMBL" id="GBEZ01017327">
    <property type="protein sequence ID" value="JAC68999.1"/>
    <property type="molecule type" value="Transcribed_RNA"/>
</dbReference>
<dbReference type="AlphaFoldDB" id="A0A061RDW4"/>
<reference evidence="2" key="1">
    <citation type="submission" date="2014-05" db="EMBL/GenBank/DDBJ databases">
        <title>The transcriptome of the halophilic microalga Tetraselmis sp. GSL018 isolated from the Great Salt Lake, Utah.</title>
        <authorList>
            <person name="Jinkerson R.E."/>
            <person name="D'Adamo S."/>
            <person name="Posewitz M.C."/>
        </authorList>
    </citation>
    <scope>NUCLEOTIDE SEQUENCE</scope>
    <source>
        <strain evidence="2">GSL018</strain>
    </source>
</reference>
<protein>
    <submittedName>
        <fullName evidence="2">Uncharacterized protein</fullName>
    </submittedName>
</protein>
<organism evidence="2">
    <name type="scientific">Tetraselmis sp. GSL018</name>
    <dbReference type="NCBI Taxonomy" id="582737"/>
    <lineage>
        <taxon>Eukaryota</taxon>
        <taxon>Viridiplantae</taxon>
        <taxon>Chlorophyta</taxon>
        <taxon>core chlorophytes</taxon>
        <taxon>Chlorodendrophyceae</taxon>
        <taxon>Chlorodendrales</taxon>
        <taxon>Chlorodendraceae</taxon>
        <taxon>Tetraselmis</taxon>
    </lineage>
</organism>
<accession>A0A061RDW4</accession>
<name>A0A061RDW4_9CHLO</name>
<feature type="region of interest" description="Disordered" evidence="1">
    <location>
        <begin position="1"/>
        <end position="26"/>
    </location>
</feature>
<sequence>MLVGTSAGVGVDDGPRGLADGQLQLPRRPHDGDRRFLVHLEAELGGSEEHRLRLGLQDLVVLREAGKDLAEALNGARAALPHRLAEGVADQLLVARHQGGLRLQAEGAEPPYAEGNLPVGHRGPVLGLCKRLDEVLDEGGVCARDVLEPSKAPQRNADGPRTHLGHPLLHDCEQIVEGFVAKEVITQLMGEVRLRAQNRDPVKSGGQVNLRKALAVALCPDDC</sequence>
<gene>
    <name evidence="2" type="ORF">TSPGSL018_7440</name>
</gene>